<feature type="binding site" evidence="4">
    <location>
        <position position="384"/>
    </location>
    <ligand>
        <name>S-adenosyl-L-methionine</name>
        <dbReference type="ChEBI" id="CHEBI:59789"/>
    </ligand>
</feature>
<dbReference type="InterPro" id="IPR029063">
    <property type="entry name" value="SAM-dependent_MTases_sf"/>
</dbReference>
<dbReference type="GO" id="GO:0032259">
    <property type="term" value="P:methylation"/>
    <property type="evidence" value="ECO:0007669"/>
    <property type="project" value="UniProtKB-KW"/>
</dbReference>
<dbReference type="RefSeq" id="WP_078715921.1">
    <property type="nucleotide sequence ID" value="NZ_FUYC01000001.1"/>
</dbReference>
<evidence type="ECO:0000256" key="3">
    <source>
        <dbReference type="ARBA" id="ARBA00022691"/>
    </source>
</evidence>
<dbReference type="Gene3D" id="3.40.50.150">
    <property type="entry name" value="Vaccinia Virus protein VP39"/>
    <property type="match status" value="1"/>
</dbReference>
<dbReference type="Pfam" id="PF05958">
    <property type="entry name" value="tRNA_U5-meth_tr"/>
    <property type="match status" value="1"/>
</dbReference>
<gene>
    <name evidence="6" type="ORF">SAMN02745704_00349</name>
</gene>
<name>A0A1T4W557_9BACT</name>
<dbReference type="Gene3D" id="2.40.50.1070">
    <property type="match status" value="1"/>
</dbReference>
<dbReference type="PANTHER" id="PTHR11061">
    <property type="entry name" value="RNA M5U METHYLTRANSFERASE"/>
    <property type="match status" value="1"/>
</dbReference>
<dbReference type="GO" id="GO:0008173">
    <property type="term" value="F:RNA methyltransferase activity"/>
    <property type="evidence" value="ECO:0007669"/>
    <property type="project" value="InterPro"/>
</dbReference>
<dbReference type="NCBIfam" id="TIGR00479">
    <property type="entry name" value="rumA"/>
    <property type="match status" value="1"/>
</dbReference>
<proteinExistence type="inferred from homology"/>
<accession>A0A1T4W557</accession>
<dbReference type="SUPFAM" id="SSF53335">
    <property type="entry name" value="S-adenosyl-L-methionine-dependent methyltransferases"/>
    <property type="match status" value="1"/>
</dbReference>
<reference evidence="6 7" key="1">
    <citation type="submission" date="2017-02" db="EMBL/GenBank/DDBJ databases">
        <authorList>
            <person name="Peterson S.W."/>
        </authorList>
    </citation>
    <scope>NUCLEOTIDE SEQUENCE [LARGE SCALE GENOMIC DNA]</scope>
    <source>
        <strain evidence="6 7">DSM 16080</strain>
    </source>
</reference>
<feature type="binding site" evidence="4">
    <location>
        <position position="337"/>
    </location>
    <ligand>
        <name>S-adenosyl-L-methionine</name>
        <dbReference type="ChEBI" id="CHEBI:59789"/>
    </ligand>
</feature>
<feature type="active site" description="Nucleophile" evidence="4">
    <location>
        <position position="411"/>
    </location>
</feature>
<dbReference type="SUPFAM" id="SSF50249">
    <property type="entry name" value="Nucleic acid-binding proteins"/>
    <property type="match status" value="1"/>
</dbReference>
<dbReference type="CDD" id="cd02440">
    <property type="entry name" value="AdoMet_MTases"/>
    <property type="match status" value="1"/>
</dbReference>
<organism evidence="6 7">
    <name type="scientific">Paucidesulfovibrio gracilis DSM 16080</name>
    <dbReference type="NCBI Taxonomy" id="1121449"/>
    <lineage>
        <taxon>Bacteria</taxon>
        <taxon>Pseudomonadati</taxon>
        <taxon>Thermodesulfobacteriota</taxon>
        <taxon>Desulfovibrionia</taxon>
        <taxon>Desulfovibrionales</taxon>
        <taxon>Desulfovibrionaceae</taxon>
        <taxon>Paucidesulfovibrio</taxon>
    </lineage>
</organism>
<dbReference type="PANTHER" id="PTHR11061:SF30">
    <property type="entry name" value="TRNA (URACIL(54)-C(5))-METHYLTRANSFERASE"/>
    <property type="match status" value="1"/>
</dbReference>
<keyword evidence="2 4" id="KW-0808">Transferase</keyword>
<dbReference type="PROSITE" id="PS01231">
    <property type="entry name" value="TRMA_2"/>
    <property type="match status" value="1"/>
</dbReference>
<evidence type="ECO:0000256" key="4">
    <source>
        <dbReference type="PROSITE-ProRule" id="PRU01024"/>
    </source>
</evidence>
<evidence type="ECO:0000256" key="2">
    <source>
        <dbReference type="ARBA" id="ARBA00022679"/>
    </source>
</evidence>
<feature type="domain" description="TRAM" evidence="5">
    <location>
        <begin position="1"/>
        <end position="58"/>
    </location>
</feature>
<evidence type="ECO:0000256" key="1">
    <source>
        <dbReference type="ARBA" id="ARBA00022603"/>
    </source>
</evidence>
<dbReference type="PROSITE" id="PS51687">
    <property type="entry name" value="SAM_MT_RNA_M5U"/>
    <property type="match status" value="1"/>
</dbReference>
<feature type="binding site" evidence="4">
    <location>
        <position position="287"/>
    </location>
    <ligand>
        <name>S-adenosyl-L-methionine</name>
        <dbReference type="ChEBI" id="CHEBI:59789"/>
    </ligand>
</feature>
<dbReference type="InterPro" id="IPR030391">
    <property type="entry name" value="MeTrfase_TrmA_CS"/>
</dbReference>
<dbReference type="PROSITE" id="PS50926">
    <property type="entry name" value="TRAM"/>
    <property type="match status" value="1"/>
</dbReference>
<evidence type="ECO:0000313" key="6">
    <source>
        <dbReference type="EMBL" id="SKA72337.1"/>
    </source>
</evidence>
<sequence length="452" mass="49865">MQKDTIIECDIESLAYGGRGVARVDGRVVFVERALPGQTVKARLVKVKKRFAEAVLEAVTERSPEQAEPFCRHFGECGGCLHQDLAYDAQLREKHAQVRDAMERLGGLEFQEVLEPVGSPRIQGYRNKMEFAFTGQGDNLVLGLRRRGAKEVVDVPGCRLMHDDAIALVREAAEFCRETNIPSWSPRNRKGYWRHLVVRRSEADGRKLVHLITTPDKAKHDAAKALGEYLTAEMGADGFVHSTRKSGLELAFGERRVMSLGRPRLLERLSTGSRELRFHISADAFFQPNTETAGILCRTVLEFAGLGGNEHVLDLYCGAGGFALTLADHARKVTGLEVVPAAVEDALRNAEVNGLENCTFEVRDLDGDKEEELRLPQADVVVCDPPRGGMSAPLVQALRRMAPSRVVAVSCDPPALARDAAELGYVPKRLITVDQFPHTAHVECVALLERES</sequence>
<keyword evidence="1 4" id="KW-0489">Methyltransferase</keyword>
<dbReference type="OrthoDB" id="9804590at2"/>
<feature type="binding site" evidence="4">
    <location>
        <position position="316"/>
    </location>
    <ligand>
        <name>S-adenosyl-L-methionine</name>
        <dbReference type="ChEBI" id="CHEBI:59789"/>
    </ligand>
</feature>
<protein>
    <submittedName>
        <fullName evidence="6">23S rRNA (Uracil1939-C5)-methyltransferase</fullName>
    </submittedName>
</protein>
<dbReference type="InterPro" id="IPR002792">
    <property type="entry name" value="TRAM_dom"/>
</dbReference>
<comment type="similarity">
    <text evidence="4">Belongs to the class I-like SAM-binding methyltransferase superfamily. RNA M5U methyltransferase family.</text>
</comment>
<evidence type="ECO:0000259" key="5">
    <source>
        <dbReference type="PROSITE" id="PS50926"/>
    </source>
</evidence>
<keyword evidence="3 4" id="KW-0949">S-adenosyl-L-methionine</keyword>
<dbReference type="EMBL" id="FUYC01000001">
    <property type="protein sequence ID" value="SKA72337.1"/>
    <property type="molecule type" value="Genomic_DNA"/>
</dbReference>
<dbReference type="STRING" id="1121449.SAMN02745704_00349"/>
<dbReference type="FunFam" id="2.40.50.140:FF:000097">
    <property type="entry name" value="23S rRNA (uracil(1939)-C(5))-methyltransferase RlmD"/>
    <property type="match status" value="1"/>
</dbReference>
<dbReference type="Gene3D" id="2.40.50.140">
    <property type="entry name" value="Nucleic acid-binding proteins"/>
    <property type="match status" value="1"/>
</dbReference>
<evidence type="ECO:0000313" key="7">
    <source>
        <dbReference type="Proteomes" id="UP000190027"/>
    </source>
</evidence>
<dbReference type="GO" id="GO:0006396">
    <property type="term" value="P:RNA processing"/>
    <property type="evidence" value="ECO:0007669"/>
    <property type="project" value="InterPro"/>
</dbReference>
<dbReference type="Pfam" id="PF01938">
    <property type="entry name" value="TRAM"/>
    <property type="match status" value="1"/>
</dbReference>
<keyword evidence="7" id="KW-1185">Reference proteome</keyword>
<dbReference type="InterPro" id="IPR012340">
    <property type="entry name" value="NA-bd_OB-fold"/>
</dbReference>
<dbReference type="Proteomes" id="UP000190027">
    <property type="component" value="Unassembled WGS sequence"/>
</dbReference>
<dbReference type="InterPro" id="IPR010280">
    <property type="entry name" value="U5_MeTrfase_fam"/>
</dbReference>
<dbReference type="AlphaFoldDB" id="A0A1T4W557"/>